<dbReference type="OMA" id="AWCLESA"/>
<dbReference type="Proteomes" id="UP000191691">
    <property type="component" value="Unassembled WGS sequence"/>
</dbReference>
<dbReference type="EMBL" id="MOOB01000032">
    <property type="protein sequence ID" value="OQE83475.1"/>
    <property type="molecule type" value="Genomic_DNA"/>
</dbReference>
<sequence>MPKDKFDTVVECTTRDSDIKKVPVLGRVFEAEGVDIRFADFKAAGIGYSKTPDTAMVSRNGPPTLKAVGELKTPWVVNHQLSKWYPEEQKMRHTIGQVVEYMLDQKLPYGCHSTYEETIFLHLVRVNGTMFSGISPSWQLRKSVSKTSPKGEVDPIWPQWDTRALGQGSVGE</sequence>
<accession>A0A1V6Y7W6</accession>
<comment type="caution">
    <text evidence="1">The sequence shown here is derived from an EMBL/GenBank/DDBJ whole genome shotgun (WGS) entry which is preliminary data.</text>
</comment>
<dbReference type="AlphaFoldDB" id="A0A1V6Y7W6"/>
<evidence type="ECO:0000313" key="2">
    <source>
        <dbReference type="Proteomes" id="UP000191691"/>
    </source>
</evidence>
<proteinExistence type="predicted"/>
<reference evidence="2" key="1">
    <citation type="journal article" date="2017" name="Nat. Microbiol.">
        <title>Global analysis of biosynthetic gene clusters reveals vast potential of secondary metabolite production in Penicillium species.</title>
        <authorList>
            <person name="Nielsen J.C."/>
            <person name="Grijseels S."/>
            <person name="Prigent S."/>
            <person name="Ji B."/>
            <person name="Dainat J."/>
            <person name="Nielsen K.F."/>
            <person name="Frisvad J.C."/>
            <person name="Workman M."/>
            <person name="Nielsen J."/>
        </authorList>
    </citation>
    <scope>NUCLEOTIDE SEQUENCE [LARGE SCALE GENOMIC DNA]</scope>
    <source>
        <strain evidence="2">IBT 13039</strain>
    </source>
</reference>
<keyword evidence="2" id="KW-1185">Reference proteome</keyword>
<evidence type="ECO:0000313" key="1">
    <source>
        <dbReference type="EMBL" id="OQE83475.1"/>
    </source>
</evidence>
<organism evidence="1 2">
    <name type="scientific">Penicillium nalgiovense</name>
    <dbReference type="NCBI Taxonomy" id="60175"/>
    <lineage>
        <taxon>Eukaryota</taxon>
        <taxon>Fungi</taxon>
        <taxon>Dikarya</taxon>
        <taxon>Ascomycota</taxon>
        <taxon>Pezizomycotina</taxon>
        <taxon>Eurotiomycetes</taxon>
        <taxon>Eurotiomycetidae</taxon>
        <taxon>Eurotiales</taxon>
        <taxon>Aspergillaceae</taxon>
        <taxon>Penicillium</taxon>
    </lineage>
</organism>
<name>A0A1V6Y7W6_PENNA</name>
<protein>
    <submittedName>
        <fullName evidence="1">Uncharacterized protein</fullName>
    </submittedName>
</protein>
<gene>
    <name evidence="1" type="ORF">PENNAL_c0032G03300</name>
</gene>